<accession>A0A7R9EHT1</accession>
<dbReference type="AlphaFoldDB" id="A0A7R9EHT1"/>
<evidence type="ECO:0000313" key="1">
    <source>
        <dbReference type="EMBL" id="CAD7434241.1"/>
    </source>
</evidence>
<protein>
    <submittedName>
        <fullName evidence="1">Uncharacterized protein</fullName>
    </submittedName>
</protein>
<sequence length="175" mass="19361">MSTRRLYLSLFAAIAFLNISLICWQTCLSGLNSESGKKASRSLGRPGSLHSPRGEDATLTVMIQASLESRAVEKQVHRAGTSHILSKAQPADKRTRRQCIDKFKNYTSLSKRDEVYPHLCEGRVESYFGKTTLITSDRDSNLDSPVTNSLIYCQSNTLDHATTEAYSTNVVTGVL</sequence>
<dbReference type="EMBL" id="OB797315">
    <property type="protein sequence ID" value="CAD7434241.1"/>
    <property type="molecule type" value="Genomic_DNA"/>
</dbReference>
<gene>
    <name evidence="1" type="ORF">TMSB3V08_LOCUS10895</name>
</gene>
<name>A0A7R9EHT1_9NEOP</name>
<proteinExistence type="predicted"/>
<organism evidence="1">
    <name type="scientific">Timema monikensis</name>
    <dbReference type="NCBI Taxonomy" id="170555"/>
    <lineage>
        <taxon>Eukaryota</taxon>
        <taxon>Metazoa</taxon>
        <taxon>Ecdysozoa</taxon>
        <taxon>Arthropoda</taxon>
        <taxon>Hexapoda</taxon>
        <taxon>Insecta</taxon>
        <taxon>Pterygota</taxon>
        <taxon>Neoptera</taxon>
        <taxon>Polyneoptera</taxon>
        <taxon>Phasmatodea</taxon>
        <taxon>Timematodea</taxon>
        <taxon>Timematoidea</taxon>
        <taxon>Timematidae</taxon>
        <taxon>Timema</taxon>
    </lineage>
</organism>
<reference evidence="1" key="1">
    <citation type="submission" date="2020-11" db="EMBL/GenBank/DDBJ databases">
        <authorList>
            <person name="Tran Van P."/>
        </authorList>
    </citation>
    <scope>NUCLEOTIDE SEQUENCE</scope>
</reference>